<dbReference type="PROSITE" id="PS51186">
    <property type="entry name" value="GNAT"/>
    <property type="match status" value="1"/>
</dbReference>
<proteinExistence type="predicted"/>
<dbReference type="Pfam" id="PF13240">
    <property type="entry name" value="Zn_Ribbon_1"/>
    <property type="match status" value="1"/>
</dbReference>
<dbReference type="RefSeq" id="WP_238750172.1">
    <property type="nucleotide sequence ID" value="NZ_CAKLPZ010000001.1"/>
</dbReference>
<feature type="compositionally biased region" description="Polar residues" evidence="1">
    <location>
        <begin position="249"/>
        <end position="265"/>
    </location>
</feature>
<dbReference type="Proteomes" id="UP000837803">
    <property type="component" value="Unassembled WGS sequence"/>
</dbReference>
<keyword evidence="4" id="KW-1185">Reference proteome</keyword>
<dbReference type="InterPro" id="IPR026870">
    <property type="entry name" value="Zinc_ribbon_dom"/>
</dbReference>
<dbReference type="InterPro" id="IPR016181">
    <property type="entry name" value="Acyl_CoA_acyltransferase"/>
</dbReference>
<accession>A0ABN8F730</accession>
<feature type="domain" description="N-acetyltransferase" evidence="2">
    <location>
        <begin position="21"/>
        <end position="162"/>
    </location>
</feature>
<evidence type="ECO:0000256" key="1">
    <source>
        <dbReference type="SAM" id="MobiDB-lite"/>
    </source>
</evidence>
<feature type="region of interest" description="Disordered" evidence="1">
    <location>
        <begin position="167"/>
        <end position="197"/>
    </location>
</feature>
<name>A0ABN8F730_9BACT</name>
<reference evidence="3" key="1">
    <citation type="submission" date="2021-12" db="EMBL/GenBank/DDBJ databases">
        <authorList>
            <person name="Rodrigo-Torres L."/>
            <person name="Arahal R. D."/>
            <person name="Lucena T."/>
        </authorList>
    </citation>
    <scope>NUCLEOTIDE SEQUENCE</scope>
    <source>
        <strain evidence="3">CECT 8419</strain>
    </source>
</reference>
<gene>
    <name evidence="3" type="ORF">LEM8419_01264</name>
</gene>
<dbReference type="SUPFAM" id="SSF55729">
    <property type="entry name" value="Acyl-CoA N-acyltransferases (Nat)"/>
    <property type="match status" value="1"/>
</dbReference>
<feature type="region of interest" description="Disordered" evidence="1">
    <location>
        <begin position="294"/>
        <end position="315"/>
    </location>
</feature>
<feature type="region of interest" description="Disordered" evidence="1">
    <location>
        <begin position="242"/>
        <end position="281"/>
    </location>
</feature>
<dbReference type="Pfam" id="PF00583">
    <property type="entry name" value="Acetyltransf_1"/>
    <property type="match status" value="1"/>
</dbReference>
<dbReference type="EMBL" id="CAKLPZ010000001">
    <property type="protein sequence ID" value="CAH1000110.1"/>
    <property type="molecule type" value="Genomic_DNA"/>
</dbReference>
<evidence type="ECO:0000259" key="2">
    <source>
        <dbReference type="PROSITE" id="PS51186"/>
    </source>
</evidence>
<protein>
    <recommendedName>
        <fullName evidence="2">N-acetyltransferase domain-containing protein</fullName>
    </recommendedName>
</protein>
<evidence type="ECO:0000313" key="4">
    <source>
        <dbReference type="Proteomes" id="UP000837803"/>
    </source>
</evidence>
<dbReference type="InterPro" id="IPR000182">
    <property type="entry name" value="GNAT_dom"/>
</dbReference>
<comment type="caution">
    <text evidence="3">The sequence shown here is derived from an EMBL/GenBank/DDBJ whole genome shotgun (WGS) entry which is preliminary data.</text>
</comment>
<evidence type="ECO:0000313" key="3">
    <source>
        <dbReference type="EMBL" id="CAH1000110.1"/>
    </source>
</evidence>
<organism evidence="3 4">
    <name type="scientific">Neolewinella maritima</name>
    <dbReference type="NCBI Taxonomy" id="1383882"/>
    <lineage>
        <taxon>Bacteria</taxon>
        <taxon>Pseudomonadati</taxon>
        <taxon>Bacteroidota</taxon>
        <taxon>Saprospiria</taxon>
        <taxon>Saprospirales</taxon>
        <taxon>Lewinellaceae</taxon>
        <taxon>Neolewinella</taxon>
    </lineage>
</organism>
<dbReference type="Gene3D" id="3.40.630.30">
    <property type="match status" value="1"/>
</dbReference>
<sequence length="631" mass="70002">MQFRPGRESDFTHLETFVWQAIFPAFDVPGLTEEQQAENDAMVAQATTQVLTALEQPEYSVFTAWDERRRSLAGYLILEGNPGEYSTVTQLIIRRSEWGKGVGEGLLKEALQEVGPYQGIQLAVRAYNARAIAFFAKHDFTDTGESAGDYAIDRILMIREAVETPAAAEATSTYQEPPESPVVSDYTFPTEADAPYRDELPDYSLTVETDSPFDPADSFLDDEQRSTLEDFIAKAKARKEEQAAAGTAQKKNLVTTDLFSTPSDESATEPEPDQPSERQPDIPFEVVGAYNPQEVDASSDQADEVTDGAPTEEAKDSEPAFAFDFAFAAAPSSAPAAPPAEPSVPEPVCLNCGTDLPPAARFCPNCGTALQQDEVLELREIEEPAPAAPPPPEAELTMDDVRTAFEDLLGDRLTAYFGADKLRDYLAVYCGDEKFRQIRDVSLRSLTQYMQQEPERRRANRRRDSVLAGLVEYFVVETSAALHSGALPQRLLRYQSVDWAQVDLFQLVLDYLDMDQETETVYTDFVTTPQKVLRNATQTYLRAGRDERLLFICDQSLLGNGKQGFALTDSTLYWKNVLQPAGAVTYTTLGNVVRQDGHLLVDGQYFDAGARLNLRVAVLLDKLRHLNLRGE</sequence>